<evidence type="ECO:0000313" key="4">
    <source>
        <dbReference type="Proteomes" id="UP000887226"/>
    </source>
</evidence>
<dbReference type="Proteomes" id="UP000887226">
    <property type="component" value="Unassembled WGS sequence"/>
</dbReference>
<dbReference type="PANTHER" id="PTHR43788:SF8">
    <property type="entry name" value="DNA-BINDING PROTEIN SMUBP-2"/>
    <property type="match status" value="1"/>
</dbReference>
<evidence type="ECO:0000256" key="1">
    <source>
        <dbReference type="SAM" id="MobiDB-lite"/>
    </source>
</evidence>
<dbReference type="Gene3D" id="3.40.50.300">
    <property type="entry name" value="P-loop containing nucleotide triphosphate hydrolases"/>
    <property type="match status" value="1"/>
</dbReference>
<dbReference type="EMBL" id="MU253871">
    <property type="protein sequence ID" value="KAG9244992.1"/>
    <property type="molecule type" value="Genomic_DNA"/>
</dbReference>
<reference evidence="3" key="1">
    <citation type="journal article" date="2021" name="IMA Fungus">
        <title>Genomic characterization of three marine fungi, including Emericellopsis atlantica sp. nov. with signatures of a generalist lifestyle and marine biomass degradation.</title>
        <authorList>
            <person name="Hagestad O.C."/>
            <person name="Hou L."/>
            <person name="Andersen J.H."/>
            <person name="Hansen E.H."/>
            <person name="Altermark B."/>
            <person name="Li C."/>
            <person name="Kuhnert E."/>
            <person name="Cox R.J."/>
            <person name="Crous P.W."/>
            <person name="Spatafora J.W."/>
            <person name="Lail K."/>
            <person name="Amirebrahimi M."/>
            <person name="Lipzen A."/>
            <person name="Pangilinan J."/>
            <person name="Andreopoulos W."/>
            <person name="Hayes R.D."/>
            <person name="Ng V."/>
            <person name="Grigoriev I.V."/>
            <person name="Jackson S.A."/>
            <person name="Sutton T.D.S."/>
            <person name="Dobson A.D.W."/>
            <person name="Rama T."/>
        </authorList>
    </citation>
    <scope>NUCLEOTIDE SEQUENCE</scope>
    <source>
        <strain evidence="3">TRa3180A</strain>
    </source>
</reference>
<dbReference type="Pfam" id="PF13086">
    <property type="entry name" value="AAA_11"/>
    <property type="match status" value="1"/>
</dbReference>
<feature type="compositionally biased region" description="Polar residues" evidence="1">
    <location>
        <begin position="70"/>
        <end position="83"/>
    </location>
</feature>
<feature type="domain" description="DNA2/NAM7 helicase helicase" evidence="2">
    <location>
        <begin position="6"/>
        <end position="64"/>
    </location>
</feature>
<dbReference type="AlphaFoldDB" id="A0A9P8CFM4"/>
<name>A0A9P8CFM4_9HELO</name>
<sequence length="94" mass="10364">MEVALANPITCLWGPPGTGKTHAIVEIIKQLQAGSQNRQIMVTALAHNAVDNVMAEDLSKMTTDNRRPQKSTSFNSASINRSWDSCRRPEEVDL</sequence>
<feature type="compositionally biased region" description="Basic and acidic residues" evidence="1">
    <location>
        <begin position="84"/>
        <end position="94"/>
    </location>
</feature>
<protein>
    <recommendedName>
        <fullName evidence="2">DNA2/NAM7 helicase helicase domain-containing protein</fullName>
    </recommendedName>
</protein>
<evidence type="ECO:0000313" key="3">
    <source>
        <dbReference type="EMBL" id="KAG9244992.1"/>
    </source>
</evidence>
<dbReference type="OrthoDB" id="3265924at2759"/>
<evidence type="ECO:0000259" key="2">
    <source>
        <dbReference type="Pfam" id="PF13086"/>
    </source>
</evidence>
<keyword evidence="4" id="KW-1185">Reference proteome</keyword>
<feature type="region of interest" description="Disordered" evidence="1">
    <location>
        <begin position="60"/>
        <end position="94"/>
    </location>
</feature>
<dbReference type="SUPFAM" id="SSF52540">
    <property type="entry name" value="P-loop containing nucleoside triphosphate hydrolases"/>
    <property type="match status" value="1"/>
</dbReference>
<gene>
    <name evidence="3" type="ORF">BJ878DRAFT_503602</name>
</gene>
<dbReference type="InterPro" id="IPR041677">
    <property type="entry name" value="DNA2/NAM7_AAA_11"/>
</dbReference>
<dbReference type="InterPro" id="IPR027417">
    <property type="entry name" value="P-loop_NTPase"/>
</dbReference>
<proteinExistence type="predicted"/>
<dbReference type="InterPro" id="IPR050534">
    <property type="entry name" value="Coronavir_polyprotein_1ab"/>
</dbReference>
<dbReference type="PANTHER" id="PTHR43788">
    <property type="entry name" value="DNA2/NAM7 HELICASE FAMILY MEMBER"/>
    <property type="match status" value="1"/>
</dbReference>
<dbReference type="GO" id="GO:0043139">
    <property type="term" value="F:5'-3' DNA helicase activity"/>
    <property type="evidence" value="ECO:0007669"/>
    <property type="project" value="TreeGrafter"/>
</dbReference>
<comment type="caution">
    <text evidence="3">The sequence shown here is derived from an EMBL/GenBank/DDBJ whole genome shotgun (WGS) entry which is preliminary data.</text>
</comment>
<organism evidence="3 4">
    <name type="scientific">Calycina marina</name>
    <dbReference type="NCBI Taxonomy" id="1763456"/>
    <lineage>
        <taxon>Eukaryota</taxon>
        <taxon>Fungi</taxon>
        <taxon>Dikarya</taxon>
        <taxon>Ascomycota</taxon>
        <taxon>Pezizomycotina</taxon>
        <taxon>Leotiomycetes</taxon>
        <taxon>Helotiales</taxon>
        <taxon>Pezizellaceae</taxon>
        <taxon>Calycina</taxon>
    </lineage>
</organism>
<accession>A0A9P8CFM4</accession>